<dbReference type="Proteomes" id="UP000789366">
    <property type="component" value="Unassembled WGS sequence"/>
</dbReference>
<proteinExistence type="predicted"/>
<accession>A0ACA9L718</accession>
<dbReference type="EMBL" id="CAJVPW010002803">
    <property type="protein sequence ID" value="CAG8513555.1"/>
    <property type="molecule type" value="Genomic_DNA"/>
</dbReference>
<gene>
    <name evidence="1" type="ORF">SPELUC_LOCUS3590</name>
</gene>
<name>A0ACA9L718_9GLOM</name>
<organism evidence="1 2">
    <name type="scientific">Cetraspora pellucida</name>
    <dbReference type="NCBI Taxonomy" id="1433469"/>
    <lineage>
        <taxon>Eukaryota</taxon>
        <taxon>Fungi</taxon>
        <taxon>Fungi incertae sedis</taxon>
        <taxon>Mucoromycota</taxon>
        <taxon>Glomeromycotina</taxon>
        <taxon>Glomeromycetes</taxon>
        <taxon>Diversisporales</taxon>
        <taxon>Gigasporaceae</taxon>
        <taxon>Cetraspora</taxon>
    </lineage>
</organism>
<reference evidence="1" key="1">
    <citation type="submission" date="2021-06" db="EMBL/GenBank/DDBJ databases">
        <authorList>
            <person name="Kallberg Y."/>
            <person name="Tangrot J."/>
            <person name="Rosling A."/>
        </authorList>
    </citation>
    <scope>NUCLEOTIDE SEQUENCE</scope>
    <source>
        <strain evidence="1">28 12/20/2015</strain>
    </source>
</reference>
<sequence>MTTERTPNNEQTTLLAFSDVIPSTTPEESPHDLEPETESPKCLQETLNETPSLTLENSIKMLSENFTLRTFSETIEPTFKAFGTIFAKIPPIHLILYLLIIFTWNHLQRSHLILLVLGCLLGYMLQNNSAASSRQKNFLYQEPYIQQNIESSLQAIKSAEKVTSTELSITPQVDEALNQTFDFILRDFVNSFYDPINPNKNPEFSNQVRNAMNIMSMNLALCLQNIDKVEVGIMSSFAIANTFIIHLREYRKFIATNKSLEVYCAQNPSSPFVHTINKESQVQTLRCLSKLILMRLLPSDEIKSHVLMALLTELWTTQVLGTALEMLCDPDWLNLTIVEYLTDKDDETHDTTLLQQLATSIDEEVSGLSEQLNQPSSDIKVPVLSVQSLTSSPISYQSNSPLETFKEQTNSLVESLTEISSGTTIQSYSDSKLPVLNVQSITSSPISYQPNSSLDASIETFKEQKNSLVESLTEIPSSITIQSSSDSQAPVLNVQSITSSSPISYQLNSPLNANIETFEEQNNSLVESLTEIPSSATIQSSANDKEPILNDQSLTSSPQSSQTNLLEFNPETFEEPKSSIEVPMETLPDVTIEDFTDSPNFSPSRPFMRSVNSDKLRIILERQNEVFVEFMAFLEEREAANLLRFWLQVDSFRKIASDEPNINLVQEDALKIFNVYFGESATYPVKISNEIIINQCTREIFNAPTCNCYVTLQEYVFGVLESEYFDDFLMVMKNQGEDINIMFVEESKQIAQSRNNSSSASEISIEGKFFKRHNTTGNLSPISNNSEYLDYSSSYDKQSNGLLTSATYRSRSYSAGSLVDALNNFRSSLTKRNSYASTDEMTDSDSESPPIIPKIDLSGVRIRLTDVSESSPNKYIYSTKSLSYMIEVERPGSTGWIITRNFSDFEKMHSALTKDFPKAEKVSMPRLMLKKSQAACKSLERYLNILLSDLALCESEPLQKFMRRDGVQNEGLVKSVGKNGITNSAISVPKSVSMVNIVNSSAQDTINDKVNTPQFGSEESLSPKRYSSSSFQEHLNISPNILTEVIQEISEEISNNDTSTQMFSNVVSPSVESIISTSWDSSKTVVTTSSNENDTSIIINNKEPNLNGLNIHCNITTSNSLKSTKIPLIGPPPTPKKRTRPNKQVTSHNADLLIDTMFAIIEEIFDLSDKSQWHIRKTVLSVLRGVVRKSYTEAIKQSYLLTIDSLFTEEYAMSIIDNLNNSLWPNGILADLTQQRSEEEKLQTKEEVKRLLLQKAIPDSLKQVMGNDNSKIMIGRLVDGFLAEKEVLRGMGINILESVVKLIIND</sequence>
<keyword evidence="2" id="KW-1185">Reference proteome</keyword>
<evidence type="ECO:0000313" key="1">
    <source>
        <dbReference type="EMBL" id="CAG8513555.1"/>
    </source>
</evidence>
<protein>
    <submittedName>
        <fullName evidence="1">12979_t:CDS:1</fullName>
    </submittedName>
</protein>
<evidence type="ECO:0000313" key="2">
    <source>
        <dbReference type="Proteomes" id="UP000789366"/>
    </source>
</evidence>
<comment type="caution">
    <text evidence="1">The sequence shown here is derived from an EMBL/GenBank/DDBJ whole genome shotgun (WGS) entry which is preliminary data.</text>
</comment>